<comment type="pathway">
    <text evidence="1">Antibiotic biosynthesis.</text>
</comment>
<dbReference type="InterPro" id="IPR027443">
    <property type="entry name" value="IPNS-like_sf"/>
</dbReference>
<dbReference type="Pfam" id="PF14226">
    <property type="entry name" value="DIOX_N"/>
    <property type="match status" value="1"/>
</dbReference>
<dbReference type="EMBL" id="JACHND010000001">
    <property type="protein sequence ID" value="MBB4703732.1"/>
    <property type="molecule type" value="Genomic_DNA"/>
</dbReference>
<dbReference type="SUPFAM" id="SSF51197">
    <property type="entry name" value="Clavaminate synthase-like"/>
    <property type="match status" value="1"/>
</dbReference>
<accession>A0A7W7GBP9</accession>
<evidence type="ECO:0000259" key="5">
    <source>
        <dbReference type="PROSITE" id="PS51471"/>
    </source>
</evidence>
<keyword evidence="6" id="KW-0223">Dioxygenase</keyword>
<dbReference type="GO" id="GO:0051213">
    <property type="term" value="F:dioxygenase activity"/>
    <property type="evidence" value="ECO:0007669"/>
    <property type="project" value="UniProtKB-KW"/>
</dbReference>
<dbReference type="Pfam" id="PF03171">
    <property type="entry name" value="2OG-FeII_Oxy"/>
    <property type="match status" value="1"/>
</dbReference>
<dbReference type="RefSeq" id="WP_184884329.1">
    <property type="nucleotide sequence ID" value="NZ_BOOV01000001.1"/>
</dbReference>
<feature type="region of interest" description="Disordered" evidence="4">
    <location>
        <begin position="355"/>
        <end position="389"/>
    </location>
</feature>
<proteinExistence type="inferred from homology"/>
<dbReference type="Proteomes" id="UP000542210">
    <property type="component" value="Unassembled WGS sequence"/>
</dbReference>
<dbReference type="PANTHER" id="PTHR47990">
    <property type="entry name" value="2-OXOGLUTARATE (2OG) AND FE(II)-DEPENDENT OXYGENASE SUPERFAMILY PROTEIN-RELATED"/>
    <property type="match status" value="1"/>
</dbReference>
<dbReference type="Gene3D" id="2.60.120.330">
    <property type="entry name" value="B-lactam Antibiotic, Isopenicillin N Synthase, Chain"/>
    <property type="match status" value="1"/>
</dbReference>
<sequence length="389" mass="42232">MTQLRTFTVPASVTGQDSDARLAKDMIRAWQEDGVFQVATRPRQDALVAAAYAESGKFFARPQGFKAGHVSDLSYSGYTASGEEVTAGRADSAEIFTVCKDLPDDDPRVRDGWPCHGPVPWPGEDYRRAMTVLMHDLTSLGTRLLRLTALGLGLADLDVFTRLTHDGWHHMRVLRLPAVSPGDDRGTGGHTDHGLLVIASHDDTGGLYVRPPVPGERPGHDRPAGESTAGAYEEDKKDEDDDGWAYVPPVPRVLTVFPGDIMRFMTGGALPTTPHKVPPAPHDRHALAYFHEPGFQSVARPLTARTTPGDQDHIHYGTHVTAIFMRGHPRRVTTARIHAEGRLAILEQLRAQALGRPPHDPTSAGPGSPQETPARPDHLAGEVGEAVHP</sequence>
<dbReference type="InterPro" id="IPR044861">
    <property type="entry name" value="IPNS-like_FE2OG_OXY"/>
</dbReference>
<evidence type="ECO:0000313" key="6">
    <source>
        <dbReference type="EMBL" id="MBB4703732.1"/>
    </source>
</evidence>
<dbReference type="InterPro" id="IPR026992">
    <property type="entry name" value="DIOX_N"/>
</dbReference>
<name>A0A7W7GBP9_9ACTN</name>
<evidence type="ECO:0000256" key="4">
    <source>
        <dbReference type="SAM" id="MobiDB-lite"/>
    </source>
</evidence>
<comment type="similarity">
    <text evidence="3">Belongs to the iron/ascorbate-dependent oxidoreductase family.</text>
</comment>
<dbReference type="GO" id="GO:0046872">
    <property type="term" value="F:metal ion binding"/>
    <property type="evidence" value="ECO:0007669"/>
    <property type="project" value="UniProtKB-KW"/>
</dbReference>
<protein>
    <submittedName>
        <fullName evidence="6">Isopenicillin N synthase-like dioxygenase</fullName>
    </submittedName>
</protein>
<dbReference type="InterPro" id="IPR050231">
    <property type="entry name" value="Iron_ascorbate_oxido_reductase"/>
</dbReference>
<keyword evidence="3" id="KW-0560">Oxidoreductase</keyword>
<keyword evidence="2" id="KW-0045">Antibiotic biosynthesis</keyword>
<dbReference type="PROSITE" id="PS51471">
    <property type="entry name" value="FE2OG_OXY"/>
    <property type="match status" value="1"/>
</dbReference>
<evidence type="ECO:0000256" key="3">
    <source>
        <dbReference type="RuleBase" id="RU003682"/>
    </source>
</evidence>
<feature type="compositionally biased region" description="Basic and acidic residues" evidence="4">
    <location>
        <begin position="374"/>
        <end position="389"/>
    </location>
</feature>
<feature type="domain" description="Fe2OG dioxygenase" evidence="5">
    <location>
        <begin position="167"/>
        <end position="293"/>
    </location>
</feature>
<keyword evidence="3" id="KW-0479">Metal-binding</keyword>
<feature type="region of interest" description="Disordered" evidence="4">
    <location>
        <begin position="212"/>
        <end position="244"/>
    </location>
</feature>
<evidence type="ECO:0000313" key="7">
    <source>
        <dbReference type="Proteomes" id="UP000542210"/>
    </source>
</evidence>
<reference evidence="6 7" key="1">
    <citation type="submission" date="2020-08" db="EMBL/GenBank/DDBJ databases">
        <title>Sequencing the genomes of 1000 actinobacteria strains.</title>
        <authorList>
            <person name="Klenk H.-P."/>
        </authorList>
    </citation>
    <scope>NUCLEOTIDE SEQUENCE [LARGE SCALE GENOMIC DNA]</scope>
    <source>
        <strain evidence="6 7">DSM 45784</strain>
    </source>
</reference>
<dbReference type="GO" id="GO:0017000">
    <property type="term" value="P:antibiotic biosynthetic process"/>
    <property type="evidence" value="ECO:0007669"/>
    <property type="project" value="UniProtKB-KW"/>
</dbReference>
<comment type="caution">
    <text evidence="6">The sequence shown here is derived from an EMBL/GenBank/DDBJ whole genome shotgun (WGS) entry which is preliminary data.</text>
</comment>
<keyword evidence="7" id="KW-1185">Reference proteome</keyword>
<gene>
    <name evidence="6" type="ORF">BJ982_005276</name>
</gene>
<organism evidence="6 7">
    <name type="scientific">Sphaerisporangium siamense</name>
    <dbReference type="NCBI Taxonomy" id="795645"/>
    <lineage>
        <taxon>Bacteria</taxon>
        <taxon>Bacillati</taxon>
        <taxon>Actinomycetota</taxon>
        <taxon>Actinomycetes</taxon>
        <taxon>Streptosporangiales</taxon>
        <taxon>Streptosporangiaceae</taxon>
        <taxon>Sphaerisporangium</taxon>
    </lineage>
</organism>
<evidence type="ECO:0000256" key="1">
    <source>
        <dbReference type="ARBA" id="ARBA00004792"/>
    </source>
</evidence>
<evidence type="ECO:0000256" key="2">
    <source>
        <dbReference type="ARBA" id="ARBA00023194"/>
    </source>
</evidence>
<dbReference type="InterPro" id="IPR005123">
    <property type="entry name" value="Oxoglu/Fe-dep_dioxygenase_dom"/>
</dbReference>
<keyword evidence="3" id="KW-0408">Iron</keyword>
<dbReference type="AlphaFoldDB" id="A0A7W7GBP9"/>